<keyword evidence="1" id="KW-0732">Signal</keyword>
<dbReference type="Gene3D" id="2.30.30.40">
    <property type="entry name" value="SH3 Domains"/>
    <property type="match status" value="1"/>
</dbReference>
<keyword evidence="4" id="KW-1185">Reference proteome</keyword>
<sequence length="94" mass="10475">MKKSLLAVAFLAQVLFVSAQVPGRVKSDNVNLYRQPGKQAEVVRVLNTADEVMVVRKFNSQWSIVQIGTETGYIHNANLAKMKKQQITESTAKN</sequence>
<feature type="signal peptide" evidence="1">
    <location>
        <begin position="1"/>
        <end position="19"/>
    </location>
</feature>
<dbReference type="Proteomes" id="UP000326570">
    <property type="component" value="Unassembled WGS sequence"/>
</dbReference>
<evidence type="ECO:0000313" key="4">
    <source>
        <dbReference type="Proteomes" id="UP000326570"/>
    </source>
</evidence>
<dbReference type="InterPro" id="IPR003646">
    <property type="entry name" value="SH3-like_bac-type"/>
</dbReference>
<protein>
    <submittedName>
        <fullName evidence="3">SH3 domain-containing protein</fullName>
    </submittedName>
</protein>
<feature type="chain" id="PRO_5024866771" evidence="1">
    <location>
        <begin position="20"/>
        <end position="94"/>
    </location>
</feature>
<dbReference type="Pfam" id="PF08239">
    <property type="entry name" value="SH3_3"/>
    <property type="match status" value="1"/>
</dbReference>
<dbReference type="RefSeq" id="WP_150903147.1">
    <property type="nucleotide sequence ID" value="NZ_VTWT01000003.1"/>
</dbReference>
<evidence type="ECO:0000256" key="1">
    <source>
        <dbReference type="SAM" id="SignalP"/>
    </source>
</evidence>
<comment type="caution">
    <text evidence="3">The sequence shown here is derived from an EMBL/GenBank/DDBJ whole genome shotgun (WGS) entry which is preliminary data.</text>
</comment>
<organism evidence="3 4">
    <name type="scientific">Adhaeribacter soli</name>
    <dbReference type="NCBI Taxonomy" id="2607655"/>
    <lineage>
        <taxon>Bacteria</taxon>
        <taxon>Pseudomonadati</taxon>
        <taxon>Bacteroidota</taxon>
        <taxon>Cytophagia</taxon>
        <taxon>Cytophagales</taxon>
        <taxon>Hymenobacteraceae</taxon>
        <taxon>Adhaeribacter</taxon>
    </lineage>
</organism>
<accession>A0A5N1J051</accession>
<gene>
    <name evidence="3" type="ORF">F0P94_06920</name>
</gene>
<dbReference type="EMBL" id="VTWT01000003">
    <property type="protein sequence ID" value="KAA9340075.1"/>
    <property type="molecule type" value="Genomic_DNA"/>
</dbReference>
<dbReference type="AlphaFoldDB" id="A0A5N1J051"/>
<evidence type="ECO:0000259" key="2">
    <source>
        <dbReference type="Pfam" id="PF08239"/>
    </source>
</evidence>
<evidence type="ECO:0000313" key="3">
    <source>
        <dbReference type="EMBL" id="KAA9340075.1"/>
    </source>
</evidence>
<feature type="domain" description="SH3b" evidence="2">
    <location>
        <begin position="28"/>
        <end position="79"/>
    </location>
</feature>
<name>A0A5N1J051_9BACT</name>
<proteinExistence type="predicted"/>
<reference evidence="3 4" key="1">
    <citation type="submission" date="2019-09" db="EMBL/GenBank/DDBJ databases">
        <title>Genome sequence of Adhaeribacter sp. M2.</title>
        <authorList>
            <person name="Srinivasan S."/>
        </authorList>
    </citation>
    <scope>NUCLEOTIDE SEQUENCE [LARGE SCALE GENOMIC DNA]</scope>
    <source>
        <strain evidence="3 4">M2</strain>
    </source>
</reference>